<protein>
    <recommendedName>
        <fullName evidence="3">Biogenesis of lysosome-related organelles complex 1 subunit 6</fullName>
    </recommendedName>
</protein>
<reference evidence="2" key="1">
    <citation type="submission" date="2015-11" db="EMBL/GenBank/DDBJ databases">
        <title>De novo transcriptome assembly of four potential Pierce s Disease insect vectors from Arizona vineyards.</title>
        <authorList>
            <person name="Tassone E.E."/>
        </authorList>
    </citation>
    <scope>NUCLEOTIDE SEQUENCE</scope>
</reference>
<evidence type="ECO:0000313" key="2">
    <source>
        <dbReference type="EMBL" id="JAT13138.1"/>
    </source>
</evidence>
<sequence>MEEVEPEFKDFVEKATAGILHEFENDSKRQKARMNEFLSKQTQLLNTVHSELIKFGAIDSLQLEDMFYLLKSCQARLLIIKDRMRKASTKIAKLKARSLKIQQTKQKEALERELRREAQLTLEQEMVKTPHSPNRGFESSQKSVFDSSS</sequence>
<feature type="compositionally biased region" description="Polar residues" evidence="1">
    <location>
        <begin position="137"/>
        <end position="149"/>
    </location>
</feature>
<dbReference type="Pfam" id="PF14712">
    <property type="entry name" value="Snapin_Pallidin"/>
    <property type="match status" value="1"/>
</dbReference>
<dbReference type="GO" id="GO:0031083">
    <property type="term" value="C:BLOC-1 complex"/>
    <property type="evidence" value="ECO:0007669"/>
    <property type="project" value="TreeGrafter"/>
</dbReference>
<name>A0A1B6KNV7_9HEMI</name>
<dbReference type="EMBL" id="GEBQ01026839">
    <property type="protein sequence ID" value="JAT13138.1"/>
    <property type="molecule type" value="Transcribed_RNA"/>
</dbReference>
<organism evidence="2">
    <name type="scientific">Graphocephala atropunctata</name>
    <dbReference type="NCBI Taxonomy" id="36148"/>
    <lineage>
        <taxon>Eukaryota</taxon>
        <taxon>Metazoa</taxon>
        <taxon>Ecdysozoa</taxon>
        <taxon>Arthropoda</taxon>
        <taxon>Hexapoda</taxon>
        <taxon>Insecta</taxon>
        <taxon>Pterygota</taxon>
        <taxon>Neoptera</taxon>
        <taxon>Paraneoptera</taxon>
        <taxon>Hemiptera</taxon>
        <taxon>Auchenorrhyncha</taxon>
        <taxon>Membracoidea</taxon>
        <taxon>Cicadellidae</taxon>
        <taxon>Cicadellinae</taxon>
        <taxon>Cicadellini</taxon>
        <taxon>Graphocephala</taxon>
    </lineage>
</organism>
<dbReference type="InterPro" id="IPR028119">
    <property type="entry name" value="Snapin/Pallidin/Snn1"/>
</dbReference>
<dbReference type="GO" id="GO:0030133">
    <property type="term" value="C:transport vesicle"/>
    <property type="evidence" value="ECO:0007669"/>
    <property type="project" value="TreeGrafter"/>
</dbReference>
<proteinExistence type="predicted"/>
<dbReference type="AlphaFoldDB" id="A0A1B6KNV7"/>
<evidence type="ECO:0000256" key="1">
    <source>
        <dbReference type="SAM" id="MobiDB-lite"/>
    </source>
</evidence>
<dbReference type="PANTHER" id="PTHR31328">
    <property type="entry name" value="BIOGENESIS OF LYSOSOME-RELATED ORGANELLES COMPLEX 1 SUBUNIT 6"/>
    <property type="match status" value="1"/>
</dbReference>
<evidence type="ECO:0008006" key="3">
    <source>
        <dbReference type="Google" id="ProtNLM"/>
    </source>
</evidence>
<feature type="region of interest" description="Disordered" evidence="1">
    <location>
        <begin position="121"/>
        <end position="149"/>
    </location>
</feature>
<dbReference type="PANTHER" id="PTHR31328:SF2">
    <property type="entry name" value="BIOGENESIS OF LYSOSOME-RELATED ORGANELLES COMPLEX 1 SUBUNIT 6"/>
    <property type="match status" value="1"/>
</dbReference>
<gene>
    <name evidence="2" type="ORF">g.3847</name>
</gene>
<accession>A0A1B6KNV7</accession>